<reference evidence="15" key="1">
    <citation type="submission" date="2017-09" db="EMBL/GenBank/DDBJ databases">
        <title>Depth-based differentiation of microbial function through sediment-hosted aquifers and enrichment of novel symbionts in the deep terrestrial subsurface.</title>
        <authorList>
            <person name="Probst A.J."/>
            <person name="Ladd B."/>
            <person name="Jarett J.K."/>
            <person name="Geller-Mcgrath D.E."/>
            <person name="Sieber C.M.K."/>
            <person name="Emerson J.B."/>
            <person name="Anantharaman K."/>
            <person name="Thomas B.C."/>
            <person name="Malmstrom R."/>
            <person name="Stieglmeier M."/>
            <person name="Klingl A."/>
            <person name="Woyke T."/>
            <person name="Ryan C.M."/>
            <person name="Banfield J.F."/>
        </authorList>
    </citation>
    <scope>NUCLEOTIDE SEQUENCE [LARGE SCALE GENOMIC DNA]</scope>
</reference>
<dbReference type="SMART" id="SM00934">
    <property type="entry name" value="OMPdecase"/>
    <property type="match status" value="1"/>
</dbReference>
<feature type="binding site" evidence="9 11">
    <location>
        <position position="186"/>
    </location>
    <ligand>
        <name>substrate</name>
    </ligand>
</feature>
<dbReference type="PANTHER" id="PTHR32119">
    <property type="entry name" value="OROTIDINE 5'-PHOSPHATE DECARBOXYLASE"/>
    <property type="match status" value="1"/>
</dbReference>
<feature type="binding site" evidence="9 11">
    <location>
        <position position="177"/>
    </location>
    <ligand>
        <name>substrate</name>
    </ligand>
</feature>
<dbReference type="InterPro" id="IPR001754">
    <property type="entry name" value="OMPdeCOase_dom"/>
</dbReference>
<evidence type="ECO:0000259" key="13">
    <source>
        <dbReference type="SMART" id="SM00934"/>
    </source>
</evidence>
<dbReference type="UniPathway" id="UPA00070">
    <property type="reaction ID" value="UER00120"/>
</dbReference>
<dbReference type="CDD" id="cd04725">
    <property type="entry name" value="OMP_decarboxylase_like"/>
    <property type="match status" value="1"/>
</dbReference>
<feature type="active site" description="For OMPdecase activity" evidence="10">
    <location>
        <position position="62"/>
    </location>
</feature>
<dbReference type="Proteomes" id="UP000229307">
    <property type="component" value="Unassembled WGS sequence"/>
</dbReference>
<evidence type="ECO:0000256" key="10">
    <source>
        <dbReference type="PIRSR" id="PIRSR614732-1"/>
    </source>
</evidence>
<feature type="binding site" evidence="9 11">
    <location>
        <position position="115"/>
    </location>
    <ligand>
        <name>substrate</name>
    </ligand>
</feature>
<evidence type="ECO:0000256" key="3">
    <source>
        <dbReference type="ARBA" id="ARBA00011738"/>
    </source>
</evidence>
<dbReference type="PANTHER" id="PTHR32119:SF2">
    <property type="entry name" value="OROTIDINE 5'-PHOSPHATE DECARBOXYLASE"/>
    <property type="match status" value="1"/>
</dbReference>
<evidence type="ECO:0000256" key="7">
    <source>
        <dbReference type="ARBA" id="ARBA00049157"/>
    </source>
</evidence>
<dbReference type="FunFam" id="3.20.20.70:FF:000015">
    <property type="entry name" value="Orotidine 5'-phosphate decarboxylase"/>
    <property type="match status" value="1"/>
</dbReference>
<evidence type="ECO:0000256" key="1">
    <source>
        <dbReference type="ARBA" id="ARBA00002356"/>
    </source>
</evidence>
<dbReference type="GO" id="GO:0044205">
    <property type="term" value="P:'de novo' UMP biosynthetic process"/>
    <property type="evidence" value="ECO:0007669"/>
    <property type="project" value="UniProtKB-UniRule"/>
</dbReference>
<evidence type="ECO:0000256" key="8">
    <source>
        <dbReference type="ARBA" id="ARBA00061012"/>
    </source>
</evidence>
<comment type="pathway">
    <text evidence="2 9 12">Pyrimidine metabolism; UMP biosynthesis via de novo pathway; UMP from orotate: step 2/2.</text>
</comment>
<dbReference type="NCBIfam" id="TIGR01740">
    <property type="entry name" value="pyrF"/>
    <property type="match status" value="1"/>
</dbReference>
<comment type="function">
    <text evidence="1 9">Catalyzes the decarboxylation of orotidine 5'-monophosphate (OMP) to uridine 5'-monophosphate (UMP).</text>
</comment>
<evidence type="ECO:0000256" key="12">
    <source>
        <dbReference type="RuleBase" id="RU000512"/>
    </source>
</evidence>
<evidence type="ECO:0000256" key="9">
    <source>
        <dbReference type="HAMAP-Rule" id="MF_01200"/>
    </source>
</evidence>
<evidence type="ECO:0000256" key="5">
    <source>
        <dbReference type="ARBA" id="ARBA00022975"/>
    </source>
</evidence>
<protein>
    <recommendedName>
        <fullName evidence="9">Orotidine 5'-phosphate decarboxylase</fullName>
        <ecNumber evidence="9">4.1.1.23</ecNumber>
    </recommendedName>
    <alternativeName>
        <fullName evidence="9">OMP decarboxylase</fullName>
        <shortName evidence="9">OMPDCase</shortName>
        <shortName evidence="9">OMPdecase</shortName>
    </alternativeName>
</protein>
<comment type="subunit">
    <text evidence="3 9">Homodimer.</text>
</comment>
<feature type="binding site" evidence="9 11">
    <location>
        <position position="207"/>
    </location>
    <ligand>
        <name>substrate</name>
    </ligand>
</feature>
<gene>
    <name evidence="9" type="primary">pyrF</name>
    <name evidence="14" type="ORF">COY52_09345</name>
</gene>
<evidence type="ECO:0000313" key="14">
    <source>
        <dbReference type="EMBL" id="PIZ15603.1"/>
    </source>
</evidence>
<name>A0A2M7S8F6_9BACT</name>
<keyword evidence="6 9" id="KW-0456">Lyase</keyword>
<feature type="domain" description="Orotidine 5'-phosphate decarboxylase" evidence="13">
    <location>
        <begin position="5"/>
        <end position="222"/>
    </location>
</feature>
<feature type="active site" description="For OMPdecase activity" evidence="10">
    <location>
        <position position="65"/>
    </location>
</feature>
<dbReference type="GO" id="GO:0004590">
    <property type="term" value="F:orotidine-5'-phosphate decarboxylase activity"/>
    <property type="evidence" value="ECO:0007669"/>
    <property type="project" value="UniProtKB-UniRule"/>
</dbReference>
<feature type="active site" description="Proton donor" evidence="9">
    <location>
        <position position="62"/>
    </location>
</feature>
<evidence type="ECO:0000313" key="15">
    <source>
        <dbReference type="Proteomes" id="UP000229307"/>
    </source>
</evidence>
<comment type="caution">
    <text evidence="14">The sequence shown here is derived from an EMBL/GenBank/DDBJ whole genome shotgun (WGS) entry which is preliminary data.</text>
</comment>
<sequence length="227" mass="24012">MKNNPLIVALDVKDYGAAKKFVAMLKDCAGMFKIGSILFTKEGPGIVEMVKKFNKKVFLDLKYHDIPNTVGMAVRSALSLGVDMLTVHAGGGTEMMREAAKNKGGMRVVAVTVLTSIDGNILKKELGINRGVERQVVALARLAKSCGLDGVVASGREIKTVRKACGRNFLIVVPGVRPAAAETGDQKRVVTPRDAVGKGADFIVVGRPILEAADPVSAAVSILKEIG</sequence>
<dbReference type="InterPro" id="IPR013785">
    <property type="entry name" value="Aldolase_TIM"/>
</dbReference>
<evidence type="ECO:0000256" key="11">
    <source>
        <dbReference type="PIRSR" id="PIRSR614732-2"/>
    </source>
</evidence>
<evidence type="ECO:0000256" key="4">
    <source>
        <dbReference type="ARBA" id="ARBA00022793"/>
    </source>
</evidence>
<dbReference type="InterPro" id="IPR018089">
    <property type="entry name" value="OMPdecase_AS"/>
</dbReference>
<comment type="catalytic activity">
    <reaction evidence="7 9 12">
        <text>orotidine 5'-phosphate + H(+) = UMP + CO2</text>
        <dbReference type="Rhea" id="RHEA:11596"/>
        <dbReference type="ChEBI" id="CHEBI:15378"/>
        <dbReference type="ChEBI" id="CHEBI:16526"/>
        <dbReference type="ChEBI" id="CHEBI:57538"/>
        <dbReference type="ChEBI" id="CHEBI:57865"/>
        <dbReference type="EC" id="4.1.1.23"/>
    </reaction>
</comment>
<comment type="similarity">
    <text evidence="8 9">Belongs to the OMP decarboxylase family. Type 1 subfamily.</text>
</comment>
<organism evidence="14 15">
    <name type="scientific">Candidatus Desantisbacteria bacterium CG_4_10_14_0_8_um_filter_48_22</name>
    <dbReference type="NCBI Taxonomy" id="1974543"/>
    <lineage>
        <taxon>Bacteria</taxon>
        <taxon>Candidatus Desantisiibacteriota</taxon>
    </lineage>
</organism>
<dbReference type="InterPro" id="IPR011060">
    <property type="entry name" value="RibuloseP-bd_barrel"/>
</dbReference>
<feature type="binding site" evidence="9 11">
    <location>
        <position position="206"/>
    </location>
    <ligand>
        <name>substrate</name>
    </ligand>
</feature>
<dbReference type="NCBIfam" id="NF001273">
    <property type="entry name" value="PRK00230.1"/>
    <property type="match status" value="1"/>
</dbReference>
<dbReference type="EC" id="4.1.1.23" evidence="9"/>
<dbReference type="GO" id="GO:0006207">
    <property type="term" value="P:'de novo' pyrimidine nucleobase biosynthetic process"/>
    <property type="evidence" value="ECO:0007669"/>
    <property type="project" value="InterPro"/>
</dbReference>
<dbReference type="PROSITE" id="PS00156">
    <property type="entry name" value="OMPDECASE"/>
    <property type="match status" value="1"/>
</dbReference>
<feature type="active site" description="For OMPdecase activity" evidence="10">
    <location>
        <position position="60"/>
    </location>
</feature>
<evidence type="ECO:0000256" key="2">
    <source>
        <dbReference type="ARBA" id="ARBA00004861"/>
    </source>
</evidence>
<dbReference type="AlphaFoldDB" id="A0A2M7S8F6"/>
<feature type="binding site" evidence="9 11">
    <location>
        <position position="33"/>
    </location>
    <ligand>
        <name>substrate</name>
    </ligand>
</feature>
<dbReference type="InterPro" id="IPR014732">
    <property type="entry name" value="OMPdecase"/>
</dbReference>
<dbReference type="Gene3D" id="3.20.20.70">
    <property type="entry name" value="Aldolase class I"/>
    <property type="match status" value="1"/>
</dbReference>
<feature type="binding site" evidence="9 11">
    <location>
        <position position="11"/>
    </location>
    <ligand>
        <name>substrate</name>
    </ligand>
</feature>
<dbReference type="EMBL" id="PFMR01000251">
    <property type="protein sequence ID" value="PIZ15603.1"/>
    <property type="molecule type" value="Genomic_DNA"/>
</dbReference>
<evidence type="ECO:0000256" key="6">
    <source>
        <dbReference type="ARBA" id="ARBA00023239"/>
    </source>
</evidence>
<dbReference type="Pfam" id="PF00215">
    <property type="entry name" value="OMPdecase"/>
    <property type="match status" value="1"/>
</dbReference>
<dbReference type="HAMAP" id="MF_01200_B">
    <property type="entry name" value="OMPdecase_type1_B"/>
    <property type="match status" value="1"/>
</dbReference>
<dbReference type="GO" id="GO:0005829">
    <property type="term" value="C:cytosol"/>
    <property type="evidence" value="ECO:0007669"/>
    <property type="project" value="TreeGrafter"/>
</dbReference>
<accession>A0A2M7S8F6</accession>
<keyword evidence="5 9" id="KW-0665">Pyrimidine biosynthesis</keyword>
<proteinExistence type="inferred from homology"/>
<dbReference type="InterPro" id="IPR047596">
    <property type="entry name" value="OMPdecase_bac"/>
</dbReference>
<keyword evidence="4 9" id="KW-0210">Decarboxylase</keyword>
<dbReference type="SUPFAM" id="SSF51366">
    <property type="entry name" value="Ribulose-phoshate binding barrel"/>
    <property type="match status" value="1"/>
</dbReference>
<feature type="binding site" evidence="9">
    <location>
        <begin position="60"/>
        <end position="69"/>
    </location>
    <ligand>
        <name>substrate</name>
    </ligand>
</feature>